<dbReference type="GO" id="GO:0016798">
    <property type="term" value="F:hydrolase activity, acting on glycosyl bonds"/>
    <property type="evidence" value="ECO:0007669"/>
    <property type="project" value="UniProtKB-KW"/>
</dbReference>
<dbReference type="Gene3D" id="3.20.20.80">
    <property type="entry name" value="Glycosidases"/>
    <property type="match status" value="1"/>
</dbReference>
<keyword evidence="1" id="KW-0378">Hydrolase</keyword>
<evidence type="ECO:0000256" key="2">
    <source>
        <dbReference type="ARBA" id="ARBA00023295"/>
    </source>
</evidence>
<comment type="caution">
    <text evidence="4">The sequence shown here is derived from an EMBL/GenBank/DDBJ whole genome shotgun (WGS) entry which is preliminary data.</text>
</comment>
<evidence type="ECO:0000256" key="1">
    <source>
        <dbReference type="ARBA" id="ARBA00022801"/>
    </source>
</evidence>
<dbReference type="AlphaFoldDB" id="A0A9X0CKJ3"/>
<evidence type="ECO:0000313" key="4">
    <source>
        <dbReference type="EMBL" id="KAJ7360157.1"/>
    </source>
</evidence>
<name>A0A9X0CKJ3_9CNID</name>
<keyword evidence="2" id="KW-0326">Glycosidase</keyword>
<protein>
    <recommendedName>
        <fullName evidence="3">Glycosyl hydrolases family 39 N-terminal catalytic domain-containing protein</fullName>
    </recommendedName>
</protein>
<dbReference type="OrthoDB" id="15153at2759"/>
<organism evidence="4 5">
    <name type="scientific">Desmophyllum pertusum</name>
    <dbReference type="NCBI Taxonomy" id="174260"/>
    <lineage>
        <taxon>Eukaryota</taxon>
        <taxon>Metazoa</taxon>
        <taxon>Cnidaria</taxon>
        <taxon>Anthozoa</taxon>
        <taxon>Hexacorallia</taxon>
        <taxon>Scleractinia</taxon>
        <taxon>Caryophylliina</taxon>
        <taxon>Caryophylliidae</taxon>
        <taxon>Desmophyllum</taxon>
    </lineage>
</organism>
<gene>
    <name evidence="4" type="ORF">OS493_018147</name>
</gene>
<evidence type="ECO:0000259" key="3">
    <source>
        <dbReference type="Pfam" id="PF01229"/>
    </source>
</evidence>
<dbReference type="Proteomes" id="UP001163046">
    <property type="component" value="Unassembled WGS sequence"/>
</dbReference>
<proteinExistence type="predicted"/>
<sequence length="70" mass="7926">MHGQGHSMSILHNETVVLEEIADMIPEYKTKPIYNDEGDPLVGWSLGEDWRADTIYAAIVVKVYISIHVE</sequence>
<feature type="domain" description="Glycosyl hydrolases family 39 N-terminal catalytic" evidence="3">
    <location>
        <begin position="5"/>
        <end position="66"/>
    </location>
</feature>
<evidence type="ECO:0000313" key="5">
    <source>
        <dbReference type="Proteomes" id="UP001163046"/>
    </source>
</evidence>
<keyword evidence="5" id="KW-1185">Reference proteome</keyword>
<dbReference type="EMBL" id="MU827311">
    <property type="protein sequence ID" value="KAJ7360157.1"/>
    <property type="molecule type" value="Genomic_DNA"/>
</dbReference>
<reference evidence="4" key="1">
    <citation type="submission" date="2023-01" db="EMBL/GenBank/DDBJ databases">
        <title>Genome assembly of the deep-sea coral Lophelia pertusa.</title>
        <authorList>
            <person name="Herrera S."/>
            <person name="Cordes E."/>
        </authorList>
    </citation>
    <scope>NUCLEOTIDE SEQUENCE</scope>
    <source>
        <strain evidence="4">USNM1676648</strain>
        <tissue evidence="4">Polyp</tissue>
    </source>
</reference>
<dbReference type="Pfam" id="PF01229">
    <property type="entry name" value="Glyco_hydro_39"/>
    <property type="match status" value="1"/>
</dbReference>
<dbReference type="InterPro" id="IPR049166">
    <property type="entry name" value="GH39_cat"/>
</dbReference>
<accession>A0A9X0CKJ3</accession>